<dbReference type="AlphaFoldDB" id="S0G706"/>
<dbReference type="EMBL" id="APJX01000002">
    <property type="protein sequence ID" value="EMS80486.1"/>
    <property type="molecule type" value="Genomic_DNA"/>
</dbReference>
<sequence length="338" mass="39770">MNTLENNIADDYDSPWKEGMELYFKELMLFFFPDIAAGIAWDRGYQFLDKELQQVVRDAEIGRKHADKLVKVWSLEDEPFHVMIHIEVQSDKDRDFARRMYIYNYRIFDKSYRPVTSLAILADEIDSWRPDAYTSEQWGCKINFEFPMVKLMDYAENIDSLLEQTNPFAIITAAHLKTKATKDNPQERYTWKWTITRALYEKGLSTKDILNLYRLVDWLMMLPDELTKKFTQNLIAYEEEKKMPYITSAERIGIEKGRLEGRSEGLDLGQLFNAREMLLEALDARFSSNTPADIKKQIQALNNKLMLKRLLRSTIESKDIEEFRQAMKDLASETESTE</sequence>
<dbReference type="PATRIC" id="fig|1286635.3.peg.1148"/>
<reference evidence="1 2" key="1">
    <citation type="journal article" date="2013" name="Genome Announc.">
        <title>Draft Genome Sequence of Desulfotignum phosphitoxidans DSM 13687 Strain FiPS-3.</title>
        <authorList>
            <person name="Poehlein A."/>
            <person name="Daniel R."/>
            <person name="Simeonova D.D."/>
        </authorList>
    </citation>
    <scope>NUCLEOTIDE SEQUENCE [LARGE SCALE GENOMIC DNA]</scope>
    <source>
        <strain evidence="1 2">DSM 13687</strain>
    </source>
</reference>
<name>S0G706_9BACT</name>
<dbReference type="PANTHER" id="PTHR35586">
    <property type="entry name" value="SLL1691 PROTEIN"/>
    <property type="match status" value="1"/>
</dbReference>
<gene>
    <name evidence="1" type="ORF">Dpo_2c01750</name>
</gene>
<dbReference type="Proteomes" id="UP000014216">
    <property type="component" value="Unassembled WGS sequence"/>
</dbReference>
<dbReference type="OrthoDB" id="5419589at2"/>
<evidence type="ECO:0008006" key="3">
    <source>
        <dbReference type="Google" id="ProtNLM"/>
    </source>
</evidence>
<dbReference type="RefSeq" id="WP_006964746.1">
    <property type="nucleotide sequence ID" value="NZ_APJX01000002.1"/>
</dbReference>
<dbReference type="PANTHER" id="PTHR35586:SF1">
    <property type="entry name" value="SLL1691 PROTEIN"/>
    <property type="match status" value="1"/>
</dbReference>
<protein>
    <recommendedName>
        <fullName evidence="3">Transposase</fullName>
    </recommendedName>
</protein>
<evidence type="ECO:0000313" key="2">
    <source>
        <dbReference type="Proteomes" id="UP000014216"/>
    </source>
</evidence>
<comment type="caution">
    <text evidence="1">The sequence shown here is derived from an EMBL/GenBank/DDBJ whole genome shotgun (WGS) entry which is preliminary data.</text>
</comment>
<keyword evidence="2" id="KW-1185">Reference proteome</keyword>
<proteinExistence type="predicted"/>
<organism evidence="1 2">
    <name type="scientific">Desulfotignum phosphitoxidans DSM 13687</name>
    <dbReference type="NCBI Taxonomy" id="1286635"/>
    <lineage>
        <taxon>Bacteria</taxon>
        <taxon>Pseudomonadati</taxon>
        <taxon>Thermodesulfobacteriota</taxon>
        <taxon>Desulfobacteria</taxon>
        <taxon>Desulfobacterales</taxon>
        <taxon>Desulfobacteraceae</taxon>
        <taxon>Desulfotignum</taxon>
    </lineage>
</organism>
<evidence type="ECO:0000313" key="1">
    <source>
        <dbReference type="EMBL" id="EMS80486.1"/>
    </source>
</evidence>
<accession>S0G706</accession>